<dbReference type="EMBL" id="CAFABA010000146">
    <property type="protein sequence ID" value="CAB4835829.1"/>
    <property type="molecule type" value="Genomic_DNA"/>
</dbReference>
<organism evidence="1">
    <name type="scientific">freshwater metagenome</name>
    <dbReference type="NCBI Taxonomy" id="449393"/>
    <lineage>
        <taxon>unclassified sequences</taxon>
        <taxon>metagenomes</taxon>
        <taxon>ecological metagenomes</taxon>
    </lineage>
</organism>
<evidence type="ECO:0000313" key="3">
    <source>
        <dbReference type="EMBL" id="CAB4904626.1"/>
    </source>
</evidence>
<dbReference type="AlphaFoldDB" id="A0A6J6TGH0"/>
<gene>
    <name evidence="1" type="ORF">UFOPK2754_01534</name>
    <name evidence="2" type="ORF">UFOPK3139_02644</name>
    <name evidence="3" type="ORF">UFOPK3543_01066</name>
    <name evidence="4" type="ORF">UFOPK3967_00298</name>
</gene>
<protein>
    <submittedName>
        <fullName evidence="1">Unannotated protein</fullName>
    </submittedName>
</protein>
<proteinExistence type="predicted"/>
<evidence type="ECO:0000313" key="4">
    <source>
        <dbReference type="EMBL" id="CAB4979997.1"/>
    </source>
</evidence>
<dbReference type="EMBL" id="CAFBOS010000010">
    <property type="protein sequence ID" value="CAB4979997.1"/>
    <property type="molecule type" value="Genomic_DNA"/>
</dbReference>
<sequence length="90" mass="10001">MRRSIDYHALEPDDLPLLDDGEDDERATPIAWNVAVSDDYVDAEPRVVLTIEEIGHAGYGLVAHLPPAMARRLRDALRRALREIGEDPGA</sequence>
<accession>A0A6J6TGH0</accession>
<dbReference type="EMBL" id="CAFBMH010000029">
    <property type="protein sequence ID" value="CAB4904626.1"/>
    <property type="molecule type" value="Genomic_DNA"/>
</dbReference>
<dbReference type="EMBL" id="CAEZYR010000051">
    <property type="protein sequence ID" value="CAB4746326.1"/>
    <property type="molecule type" value="Genomic_DNA"/>
</dbReference>
<evidence type="ECO:0000313" key="1">
    <source>
        <dbReference type="EMBL" id="CAB4746326.1"/>
    </source>
</evidence>
<reference evidence="1" key="1">
    <citation type="submission" date="2020-05" db="EMBL/GenBank/DDBJ databases">
        <authorList>
            <person name="Chiriac C."/>
            <person name="Salcher M."/>
            <person name="Ghai R."/>
            <person name="Kavagutti S V."/>
        </authorList>
    </citation>
    <scope>NUCLEOTIDE SEQUENCE</scope>
</reference>
<name>A0A6J6TGH0_9ZZZZ</name>
<evidence type="ECO:0000313" key="2">
    <source>
        <dbReference type="EMBL" id="CAB4835829.1"/>
    </source>
</evidence>